<reference evidence="7 8" key="1">
    <citation type="journal article" date="2014" name="Mol. Biol. Evol.">
        <title>Massive expansion of Ubiquitination-related gene families within the Chlamydiae.</title>
        <authorList>
            <person name="Domman D."/>
            <person name="Collingro A."/>
            <person name="Lagkouvardos I."/>
            <person name="Gehre L."/>
            <person name="Weinmaier T."/>
            <person name="Rattei T."/>
            <person name="Subtil A."/>
            <person name="Horn M."/>
        </authorList>
    </citation>
    <scope>NUCLEOTIDE SEQUENCE [LARGE SCALE GENOMIC DNA]</scope>
    <source>
        <strain evidence="7 8">OEW1</strain>
    </source>
</reference>
<evidence type="ECO:0000259" key="6">
    <source>
        <dbReference type="PROSITE" id="PS51686"/>
    </source>
</evidence>
<feature type="binding site" evidence="5">
    <location>
        <position position="322"/>
    </location>
    <ligand>
        <name>S-adenosyl-L-methionine</name>
        <dbReference type="ChEBI" id="CHEBI:59789"/>
    </ligand>
</feature>
<dbReference type="GO" id="GO:0008173">
    <property type="term" value="F:RNA methyltransferase activity"/>
    <property type="evidence" value="ECO:0007669"/>
    <property type="project" value="InterPro"/>
</dbReference>
<evidence type="ECO:0000313" key="7">
    <source>
        <dbReference type="EMBL" id="KIA76453.1"/>
    </source>
</evidence>
<comment type="similarity">
    <text evidence="5">Belongs to the class I-like SAM-binding methyltransferase superfamily. RsmB/NOP family.</text>
</comment>
<evidence type="ECO:0000256" key="2">
    <source>
        <dbReference type="ARBA" id="ARBA00022679"/>
    </source>
</evidence>
<comment type="caution">
    <text evidence="7">The sequence shown here is derived from an EMBL/GenBank/DDBJ whole genome shotgun (WGS) entry which is preliminary data.</text>
</comment>
<dbReference type="InterPro" id="IPR001678">
    <property type="entry name" value="MeTrfase_RsmB-F_NOP2_dom"/>
</dbReference>
<protein>
    <recommendedName>
        <fullName evidence="6">SAM-dependent MTase RsmB/NOP-type domain-containing protein</fullName>
    </recommendedName>
</protein>
<dbReference type="InterPro" id="IPR006027">
    <property type="entry name" value="NusB_RsmB_TIM44"/>
</dbReference>
<dbReference type="PROSITE" id="PS51686">
    <property type="entry name" value="SAM_MT_RSMB_NOP"/>
    <property type="match status" value="1"/>
</dbReference>
<dbReference type="SUPFAM" id="SSF48013">
    <property type="entry name" value="NusB-like"/>
    <property type="match status" value="1"/>
</dbReference>
<feature type="active site" description="Nucleophile" evidence="5">
    <location>
        <position position="375"/>
    </location>
</feature>
<dbReference type="SUPFAM" id="SSF53335">
    <property type="entry name" value="S-adenosyl-L-methionine-dependent methyltransferases"/>
    <property type="match status" value="1"/>
</dbReference>
<gene>
    <name evidence="7" type="ORF">DB43_AG00310</name>
</gene>
<keyword evidence="4 5" id="KW-0694">RNA-binding</keyword>
<evidence type="ECO:0000256" key="3">
    <source>
        <dbReference type="ARBA" id="ARBA00022691"/>
    </source>
</evidence>
<feature type="domain" description="SAM-dependent MTase RsmB/NOP-type" evidence="6">
    <location>
        <begin position="230"/>
        <end position="421"/>
    </location>
</feature>
<keyword evidence="3 5" id="KW-0949">S-adenosyl-L-methionine</keyword>
<proteinExistence type="inferred from homology"/>
<evidence type="ECO:0000313" key="8">
    <source>
        <dbReference type="Proteomes" id="UP000031307"/>
    </source>
</evidence>
<dbReference type="PATRIC" id="fig|83552.4.peg.2423"/>
<dbReference type="InterPro" id="IPR035926">
    <property type="entry name" value="NusB-like_sf"/>
</dbReference>
<dbReference type="Gene3D" id="3.40.50.150">
    <property type="entry name" value="Vaccinia Virus protein VP39"/>
    <property type="match status" value="1"/>
</dbReference>
<keyword evidence="2 5" id="KW-0808">Transferase</keyword>
<dbReference type="InterPro" id="IPR049560">
    <property type="entry name" value="MeTrfase_RsmB-F_NOP2_cat"/>
</dbReference>
<dbReference type="Proteomes" id="UP000031307">
    <property type="component" value="Unassembled WGS sequence"/>
</dbReference>
<comment type="caution">
    <text evidence="5">Lacks conserved residue(s) required for the propagation of feature annotation.</text>
</comment>
<dbReference type="PANTHER" id="PTHR22807:SF30">
    <property type="entry name" value="28S RRNA (CYTOSINE(4447)-C(5))-METHYLTRANSFERASE-RELATED"/>
    <property type="match status" value="1"/>
</dbReference>
<dbReference type="GO" id="GO:0003723">
    <property type="term" value="F:RNA binding"/>
    <property type="evidence" value="ECO:0007669"/>
    <property type="project" value="UniProtKB-UniRule"/>
</dbReference>
<keyword evidence="1 5" id="KW-0489">Methyltransferase</keyword>
<name>A0A0C1E8L0_9BACT</name>
<dbReference type="EMBL" id="JSAM01000117">
    <property type="protein sequence ID" value="KIA76453.1"/>
    <property type="molecule type" value="Genomic_DNA"/>
</dbReference>
<dbReference type="AlphaFoldDB" id="A0A0C1E8L0"/>
<accession>A0A0C1E8L0</accession>
<sequence length="421" mass="47193">MVKCMPQIHAREAAFLAVYSFLKEGKFLSESLENWKQKESPSSLDFSFAQDIAYGSVRMALALDYIAKSTAERQSLSLKVKERSLLRTAIYQAAFQRSTPLYAIGQESGNLAKKYCHPTFSSFLNALLRKLGSGIPPLPEGNSLQDLSIRYSYPLPLVEAFLDDFGLEKCKQMLELGNHPAPTMVRIRPHVSLTEDEKEKLTCIPELSPHLACIKETGTLSIFSQSPHTYIQNGTPYLLMEHLRQSAENPQTILDLCASPGGKLLLAHDFYPSATLFANDVSERKLKTLQENCHKYQLNVSLSCSKGEFFASDRRFDLIIVDAPCSNTGVLNKRPEARWRFSPESLKQLEETQLQLLAHARTLLSDKGEIWYLTCSILSQENEKLAQKISQKSGLFMRTSQTILPNALGLDGGFACALRPY</sequence>
<evidence type="ECO:0000256" key="5">
    <source>
        <dbReference type="PROSITE-ProRule" id="PRU01023"/>
    </source>
</evidence>
<dbReference type="InterPro" id="IPR023267">
    <property type="entry name" value="RCMT"/>
</dbReference>
<dbReference type="Gene3D" id="1.10.940.10">
    <property type="entry name" value="NusB-like"/>
    <property type="match status" value="1"/>
</dbReference>
<dbReference type="CDD" id="cd02440">
    <property type="entry name" value="AdoMet_MTases"/>
    <property type="match status" value="1"/>
</dbReference>
<dbReference type="InterPro" id="IPR029063">
    <property type="entry name" value="SAM-dependent_MTases_sf"/>
</dbReference>
<dbReference type="GO" id="GO:0006355">
    <property type="term" value="P:regulation of DNA-templated transcription"/>
    <property type="evidence" value="ECO:0007669"/>
    <property type="project" value="InterPro"/>
</dbReference>
<dbReference type="Pfam" id="PF01029">
    <property type="entry name" value="NusB"/>
    <property type="match status" value="1"/>
</dbReference>
<feature type="binding site" evidence="5">
    <location>
        <position position="280"/>
    </location>
    <ligand>
        <name>S-adenosyl-L-methionine</name>
        <dbReference type="ChEBI" id="CHEBI:59789"/>
    </ligand>
</feature>
<evidence type="ECO:0000256" key="1">
    <source>
        <dbReference type="ARBA" id="ARBA00022603"/>
    </source>
</evidence>
<organism evidence="7 8">
    <name type="scientific">Parachlamydia acanthamoebae</name>
    <dbReference type="NCBI Taxonomy" id="83552"/>
    <lineage>
        <taxon>Bacteria</taxon>
        <taxon>Pseudomonadati</taxon>
        <taxon>Chlamydiota</taxon>
        <taxon>Chlamydiia</taxon>
        <taxon>Parachlamydiales</taxon>
        <taxon>Parachlamydiaceae</taxon>
        <taxon>Parachlamydia</taxon>
    </lineage>
</organism>
<dbReference type="PANTHER" id="PTHR22807">
    <property type="entry name" value="NOP2 YEAST -RELATED NOL1/NOP2/FMU SUN DOMAIN-CONTAINING"/>
    <property type="match status" value="1"/>
</dbReference>
<dbReference type="GO" id="GO:0001510">
    <property type="term" value="P:RNA methylation"/>
    <property type="evidence" value="ECO:0007669"/>
    <property type="project" value="InterPro"/>
</dbReference>
<dbReference type="Pfam" id="PF01189">
    <property type="entry name" value="Methyltr_RsmB-F"/>
    <property type="match status" value="1"/>
</dbReference>
<dbReference type="PRINTS" id="PR02008">
    <property type="entry name" value="RCMTFAMILY"/>
</dbReference>
<evidence type="ECO:0000256" key="4">
    <source>
        <dbReference type="ARBA" id="ARBA00022884"/>
    </source>
</evidence>